<comment type="caution">
    <text evidence="1">The sequence shown here is derived from an EMBL/GenBank/DDBJ whole genome shotgun (WGS) entry which is preliminary data.</text>
</comment>
<organism evidence="1 2">
    <name type="scientific">Acidithiobacillus ferrooxidans</name>
    <name type="common">Thiobacillus ferrooxidans</name>
    <dbReference type="NCBI Taxonomy" id="920"/>
    <lineage>
        <taxon>Bacteria</taxon>
        <taxon>Pseudomonadati</taxon>
        <taxon>Pseudomonadota</taxon>
        <taxon>Acidithiobacillia</taxon>
        <taxon>Acidithiobacillales</taxon>
        <taxon>Acidithiobacillaceae</taxon>
        <taxon>Acidithiobacillus</taxon>
    </lineage>
</organism>
<accession>A0A179BLN6</accession>
<name>A0A179BLN6_ACIFR</name>
<dbReference type="EMBL" id="LVXZ01000038">
    <property type="protein sequence ID" value="OAP92636.1"/>
    <property type="molecule type" value="Genomic_DNA"/>
</dbReference>
<dbReference type="Proteomes" id="UP000078302">
    <property type="component" value="Unassembled WGS sequence"/>
</dbReference>
<sequence>MTLPKNSQALKCYRLGLGCREHPAVVISDIVRADGVSTEEAERRYAKAKEQHSKRAAAQFTRGLRQRGALESMRWAILCRCDAAHAQMPNGTDIVPINSALLDDLAFAYKDAAHVRRVPARGWVTRQIETLYHAGLIVRGMAGMRITDAGLAYIVEKTR</sequence>
<dbReference type="RefSeq" id="WP_064218364.1">
    <property type="nucleotide sequence ID" value="NZ_LVXZ01000038.1"/>
</dbReference>
<reference evidence="1 2" key="1">
    <citation type="submission" date="2016-04" db="EMBL/GenBank/DDBJ databases">
        <title>Acidithiobacillus ferrooxidans genome sequencing and assembly.</title>
        <authorList>
            <person name="Zhou Z."/>
        </authorList>
    </citation>
    <scope>NUCLEOTIDE SEQUENCE [LARGE SCALE GENOMIC DNA]</scope>
    <source>
        <strain evidence="1 2">BY0502</strain>
    </source>
</reference>
<proteinExistence type="predicted"/>
<dbReference type="AlphaFoldDB" id="A0A179BLN6"/>
<evidence type="ECO:0000313" key="1">
    <source>
        <dbReference type="EMBL" id="OAP92636.1"/>
    </source>
</evidence>
<gene>
    <name evidence="1" type="ORF">A4H96_03765</name>
</gene>
<evidence type="ECO:0000313" key="2">
    <source>
        <dbReference type="Proteomes" id="UP000078302"/>
    </source>
</evidence>
<keyword evidence="2" id="KW-1185">Reference proteome</keyword>
<protein>
    <submittedName>
        <fullName evidence="1">Uncharacterized protein</fullName>
    </submittedName>
</protein>